<dbReference type="Proteomes" id="UP000249016">
    <property type="component" value="Unassembled WGS sequence"/>
</dbReference>
<dbReference type="AlphaFoldDB" id="A0A327NG45"/>
<dbReference type="PRINTS" id="PR00469">
    <property type="entry name" value="PNDRDTASEII"/>
</dbReference>
<accession>A0A327NG45</accession>
<evidence type="ECO:0000313" key="2">
    <source>
        <dbReference type="EMBL" id="RAI74330.1"/>
    </source>
</evidence>
<dbReference type="InterPro" id="IPR036291">
    <property type="entry name" value="NAD(P)-bd_dom_sf"/>
</dbReference>
<dbReference type="SUPFAM" id="SSF51905">
    <property type="entry name" value="FAD/NAD(P)-binding domain"/>
    <property type="match status" value="1"/>
</dbReference>
<dbReference type="SUPFAM" id="SSF51735">
    <property type="entry name" value="NAD(P)-binding Rossmann-fold domains"/>
    <property type="match status" value="1"/>
</dbReference>
<keyword evidence="1" id="KW-0560">Oxidoreductase</keyword>
<comment type="caution">
    <text evidence="2">The sequence shown here is derived from an EMBL/GenBank/DDBJ whole genome shotgun (WGS) entry which is preliminary data.</text>
</comment>
<proteinExistence type="predicted"/>
<dbReference type="PANTHER" id="PTHR43539:SF78">
    <property type="entry name" value="FLAVIN-CONTAINING MONOOXYGENASE"/>
    <property type="match status" value="1"/>
</dbReference>
<reference evidence="2 3" key="1">
    <citation type="submission" date="2018-06" db="EMBL/GenBank/DDBJ databases">
        <title>Spirosoma sp. HMF3257 Genome sequencing and assembly.</title>
        <authorList>
            <person name="Kang H."/>
            <person name="Cha I."/>
            <person name="Kim H."/>
            <person name="Kang J."/>
            <person name="Joh K."/>
        </authorList>
    </citation>
    <scope>NUCLEOTIDE SEQUENCE [LARGE SCALE GENOMIC DNA]</scope>
    <source>
        <strain evidence="2 3">HMF3257</strain>
    </source>
</reference>
<dbReference type="InterPro" id="IPR050982">
    <property type="entry name" value="Auxin_biosynth/cation_transpt"/>
</dbReference>
<dbReference type="OrthoDB" id="9778740at2"/>
<dbReference type="PANTHER" id="PTHR43539">
    <property type="entry name" value="FLAVIN-BINDING MONOOXYGENASE-LIKE PROTEIN (AFU_ORTHOLOGUE AFUA_4G09220)"/>
    <property type="match status" value="1"/>
</dbReference>
<protein>
    <submittedName>
        <fullName evidence="2">Pyridine nucleotide-disulfide oxidoreductase</fullName>
    </submittedName>
</protein>
<gene>
    <name evidence="2" type="ORF">HMF3257_08480</name>
</gene>
<dbReference type="GO" id="GO:0004497">
    <property type="term" value="F:monooxygenase activity"/>
    <property type="evidence" value="ECO:0007669"/>
    <property type="project" value="TreeGrafter"/>
</dbReference>
<dbReference type="InterPro" id="IPR036188">
    <property type="entry name" value="FAD/NAD-bd_sf"/>
</dbReference>
<dbReference type="Gene3D" id="3.50.50.60">
    <property type="entry name" value="FAD/NAD(P)-binding domain"/>
    <property type="match status" value="1"/>
</dbReference>
<dbReference type="PRINTS" id="PR00368">
    <property type="entry name" value="FADPNR"/>
</dbReference>
<dbReference type="Pfam" id="PF13738">
    <property type="entry name" value="Pyr_redox_3"/>
    <property type="match status" value="1"/>
</dbReference>
<dbReference type="NCBIfam" id="NF040505">
    <property type="entry name" value="ArsO_flavin_mono"/>
    <property type="match status" value="1"/>
</dbReference>
<dbReference type="RefSeq" id="WP_111341415.1">
    <property type="nucleotide sequence ID" value="NZ_QLII01000001.1"/>
</dbReference>
<evidence type="ECO:0000256" key="1">
    <source>
        <dbReference type="ARBA" id="ARBA00023002"/>
    </source>
</evidence>
<evidence type="ECO:0000313" key="3">
    <source>
        <dbReference type="Proteomes" id="UP000249016"/>
    </source>
</evidence>
<dbReference type="EMBL" id="QLII01000001">
    <property type="protein sequence ID" value="RAI74330.1"/>
    <property type="molecule type" value="Genomic_DNA"/>
</dbReference>
<keyword evidence="3" id="KW-1185">Reference proteome</keyword>
<sequence length="368" mass="40872">MNEQTVHDVIIIGGGQSGLATAYHLRRNALDVILLDDQSSPGGAWQHGWESLRLFSPADASSLPGWLMPRGLDTYPSRQEVIDYLTNYEKRYGFTIHRPVHVYAVKLEDTLFLLMTNQGEYRCRALVCSTGSWSHPYLPAYAGREDFSGKQIHSATYTSPDEFAGKRVLVVGGGNSGAQIVAEVSKVANTTWVTQQEPSFLPDEVDGRYLFQAATQRFHAGDPRPRANLADIVMVDSVKEARSRDALQAVRPFTALNQDGVIWPDGSQESVDAIIWCTGFRPALQFLDELDLRTPDGRVEVEGTRSVKQPGLWLVGYGSWTGFASATLIGVNRSAVKRLRKSSAFYKESSRPFFRCRIGSFNNVHRGP</sequence>
<organism evidence="2 3">
    <name type="scientific">Spirosoma telluris</name>
    <dbReference type="NCBI Taxonomy" id="2183553"/>
    <lineage>
        <taxon>Bacteria</taxon>
        <taxon>Pseudomonadati</taxon>
        <taxon>Bacteroidota</taxon>
        <taxon>Cytophagia</taxon>
        <taxon>Cytophagales</taxon>
        <taxon>Cytophagaceae</taxon>
        <taxon>Spirosoma</taxon>
    </lineage>
</organism>
<dbReference type="GO" id="GO:0050660">
    <property type="term" value="F:flavin adenine dinucleotide binding"/>
    <property type="evidence" value="ECO:0007669"/>
    <property type="project" value="TreeGrafter"/>
</dbReference>
<name>A0A327NG45_9BACT</name>